<reference evidence="1" key="1">
    <citation type="submission" date="2018-02" db="EMBL/GenBank/DDBJ databases">
        <title>Rhizophora mucronata_Transcriptome.</title>
        <authorList>
            <person name="Meera S.P."/>
            <person name="Sreeshan A."/>
            <person name="Augustine A."/>
        </authorList>
    </citation>
    <scope>NUCLEOTIDE SEQUENCE</scope>
    <source>
        <tissue evidence="1">Leaf</tissue>
    </source>
</reference>
<name>A0A2P2L8G6_RHIMU</name>
<evidence type="ECO:0000313" key="1">
    <source>
        <dbReference type="EMBL" id="MBX14273.1"/>
    </source>
</evidence>
<dbReference type="EMBL" id="GGEC01033789">
    <property type="protein sequence ID" value="MBX14273.1"/>
    <property type="molecule type" value="Transcribed_RNA"/>
</dbReference>
<sequence length="42" mass="4833">MHEILQGHHRLSKYLPTSQTLPHPQSVAVHQFGLVCDLEKQQ</sequence>
<dbReference type="AlphaFoldDB" id="A0A2P2L8G6"/>
<protein>
    <submittedName>
        <fullName evidence="1">Uncharacterized protein</fullName>
    </submittedName>
</protein>
<accession>A0A2P2L8G6</accession>
<organism evidence="1">
    <name type="scientific">Rhizophora mucronata</name>
    <name type="common">Asiatic mangrove</name>
    <dbReference type="NCBI Taxonomy" id="61149"/>
    <lineage>
        <taxon>Eukaryota</taxon>
        <taxon>Viridiplantae</taxon>
        <taxon>Streptophyta</taxon>
        <taxon>Embryophyta</taxon>
        <taxon>Tracheophyta</taxon>
        <taxon>Spermatophyta</taxon>
        <taxon>Magnoliopsida</taxon>
        <taxon>eudicotyledons</taxon>
        <taxon>Gunneridae</taxon>
        <taxon>Pentapetalae</taxon>
        <taxon>rosids</taxon>
        <taxon>fabids</taxon>
        <taxon>Malpighiales</taxon>
        <taxon>Rhizophoraceae</taxon>
        <taxon>Rhizophora</taxon>
    </lineage>
</organism>
<proteinExistence type="predicted"/>